<dbReference type="RefSeq" id="WP_098038939.1">
    <property type="nucleotide sequence ID" value="NZ_CWGJ01000025.1"/>
</dbReference>
<organism evidence="1 2">
    <name type="scientific">Estrella lausannensis</name>
    <dbReference type="NCBI Taxonomy" id="483423"/>
    <lineage>
        <taxon>Bacteria</taxon>
        <taxon>Pseudomonadati</taxon>
        <taxon>Chlamydiota</taxon>
        <taxon>Chlamydiia</taxon>
        <taxon>Parachlamydiales</taxon>
        <taxon>Candidatus Criblamydiaceae</taxon>
        <taxon>Estrella</taxon>
    </lineage>
</organism>
<name>A0A0H5DR91_9BACT</name>
<proteinExistence type="predicted"/>
<reference evidence="2" key="1">
    <citation type="submission" date="2015-06" db="EMBL/GenBank/DDBJ databases">
        <authorList>
            <person name="Bertelli C."/>
        </authorList>
    </citation>
    <scope>NUCLEOTIDE SEQUENCE [LARGE SCALE GENOMIC DNA]</scope>
    <source>
        <strain evidence="2">CRIB-30</strain>
    </source>
</reference>
<accession>A0A0H5DR91</accession>
<protein>
    <submittedName>
        <fullName evidence="1">Uncharacterized protein</fullName>
    </submittedName>
</protein>
<dbReference type="EMBL" id="CWGJ01000025">
    <property type="protein sequence ID" value="CRX39087.1"/>
    <property type="molecule type" value="Genomic_DNA"/>
</dbReference>
<sequence>MYSPPTSPDPIITSPPLHRRGLDSAIVPYKGRISPPSSPSKYGSLLKIIKEEKELVATLPAVEFCVSNEDEAVQSSDYFFDGLSPLIGKEKNTFRPRKFKDLTKEAKEEPPVKALREERKKLQQELDEWTIKRMPFSFTDMIVCLAKRGQHFLMVEHYLPPTHTAVPLLKSAYQKAVDACQPLVLPARLDQLVDLGAMDHSLALTKAGYNEPKYEGKINKAAWDDRTDLVEVFNQCWNEKKLQFTLGKDSCEELTLRKYFKHMLSQAVPLKTGGVYAALKNQCRSGSGDIKILNSIIAIIITEIEDLKKKRQDIAEAALISLREECLKDPLNLLIEEASTQLIIKESLRRPSSLAHAGGGSKIVILSNIMKEQRQHSLARFYNLVNYYTAFVNTIHLMGEAAEKIKPGSKTVVADVVSQILDYSFLELDENPRARNALASSTAAPTTALSTEEIKKLITIFPQVHRERDIMGWEKEPLKDHDKEIASQTLNLFLALFNDQDEVKKFERAHTLPFPSCFAWKEEKEREFITNTGESFTKAPKSKQVLFNHSVFKKIATEKVDHKEIEEHFRKEFESYTEQYDEASEFIYMSLETVRRFYLRLFSETELLPDFINIDLDGISEWREPDSDLTYKKSLASALKSLVQTKSACTHADVINALVPYFAVTQKKVALLHRSWSVEKDKSSKMLIKLIGLYQVEESLRTALSSRSQPGAISAIFAEAIPVSS</sequence>
<dbReference type="Proteomes" id="UP000220251">
    <property type="component" value="Unassembled WGS sequence"/>
</dbReference>
<dbReference type="AlphaFoldDB" id="A0A0H5DR91"/>
<dbReference type="OrthoDB" id="10005518at2"/>
<evidence type="ECO:0000313" key="1">
    <source>
        <dbReference type="EMBL" id="CRX39087.1"/>
    </source>
</evidence>
<gene>
    <name evidence="1" type="ORF">ELAC_1760</name>
</gene>
<evidence type="ECO:0000313" key="2">
    <source>
        <dbReference type="Proteomes" id="UP000220251"/>
    </source>
</evidence>
<keyword evidence="2" id="KW-1185">Reference proteome</keyword>